<name>A0A2P1G8H1_9CRYP</name>
<keyword evidence="1" id="KW-0812">Transmembrane</keyword>
<gene>
    <name evidence="2" type="primary">sdh4</name>
    <name evidence="2" type="ORF">CplaMt_p036</name>
</gene>
<keyword evidence="1" id="KW-0472">Membrane</keyword>
<protein>
    <submittedName>
        <fullName evidence="2">Succinate:cytochrome c oxidoreductase subunit 4</fullName>
    </submittedName>
</protein>
<reference evidence="2" key="1">
    <citation type="submission" date="2017-12" db="EMBL/GenBank/DDBJ databases">
        <title>Comparative mitochondrial genomics of cryptophyte algae: gene shuffling and dynamic mobile genetic elements.</title>
        <authorList>
            <person name="Kim J.I."/>
            <person name="Yoon H.S."/>
            <person name="Yi G."/>
            <person name="Shin W."/>
            <person name="Archibald J.M."/>
        </authorList>
    </citation>
    <scope>NUCLEOTIDE SEQUENCE</scope>
    <source>
        <strain evidence="2">FBCC300012D</strain>
    </source>
</reference>
<dbReference type="EMBL" id="MG680942">
    <property type="protein sequence ID" value="AVM81254.1"/>
    <property type="molecule type" value="Genomic_DNA"/>
</dbReference>
<dbReference type="GeneID" id="36496324"/>
<dbReference type="GO" id="GO:0016020">
    <property type="term" value="C:membrane"/>
    <property type="evidence" value="ECO:0007669"/>
    <property type="project" value="InterPro"/>
</dbReference>
<dbReference type="Gene3D" id="1.20.1300.10">
    <property type="entry name" value="Fumarate reductase/succinate dehydrogenase, transmembrane subunit"/>
    <property type="match status" value="1"/>
</dbReference>
<evidence type="ECO:0000313" key="2">
    <source>
        <dbReference type="EMBL" id="AVM81254.1"/>
    </source>
</evidence>
<geneLocation type="mitochondrion" evidence="2"/>
<dbReference type="SUPFAM" id="SSF81343">
    <property type="entry name" value="Fumarate reductase respiratory complex transmembrane subunits"/>
    <property type="match status" value="1"/>
</dbReference>
<evidence type="ECO:0000256" key="1">
    <source>
        <dbReference type="SAM" id="Phobius"/>
    </source>
</evidence>
<keyword evidence="2" id="KW-0496">Mitochondrion</keyword>
<feature type="transmembrane region" description="Helical" evidence="1">
    <location>
        <begin position="21"/>
        <end position="39"/>
    </location>
</feature>
<feature type="transmembrane region" description="Helical" evidence="1">
    <location>
        <begin position="74"/>
        <end position="99"/>
    </location>
</feature>
<accession>A0A2P1G8H1</accession>
<dbReference type="InterPro" id="IPR034804">
    <property type="entry name" value="SQR/QFR_C/D"/>
</dbReference>
<proteinExistence type="predicted"/>
<feature type="transmembrane region" description="Helical" evidence="1">
    <location>
        <begin position="45"/>
        <end position="62"/>
    </location>
</feature>
<organism evidence="2">
    <name type="scientific">Cryptomonas curvata</name>
    <dbReference type="NCBI Taxonomy" id="233186"/>
    <lineage>
        <taxon>Eukaryota</taxon>
        <taxon>Cryptophyceae</taxon>
        <taxon>Cryptomonadales</taxon>
        <taxon>Cryptomonadaceae</taxon>
        <taxon>Cryptomonas</taxon>
    </lineage>
</organism>
<keyword evidence="1" id="KW-1133">Transmembrane helix</keyword>
<dbReference type="AlphaFoldDB" id="A0A2P1G8H1"/>
<dbReference type="RefSeq" id="YP_009476761.1">
    <property type="nucleotide sequence ID" value="NC_037454.1"/>
</dbReference>
<sequence length="100" mass="11738">MLHAINQFLVKINSLDGFLHWTIQRLSALSILFTIPLVILVDHVYFLVILFFLFVFHISVGIRTLIDDYIHDDILFLISSTFLRIIIIFLLKSIFIIFIC</sequence>